<dbReference type="InParanoid" id="A0A165CIG5"/>
<feature type="transmembrane region" description="Helical" evidence="5">
    <location>
        <begin position="12"/>
        <end position="37"/>
    </location>
</feature>
<evidence type="ECO:0000313" key="7">
    <source>
        <dbReference type="Proteomes" id="UP000076871"/>
    </source>
</evidence>
<dbReference type="EMBL" id="KV427649">
    <property type="protein sequence ID" value="KZT02872.1"/>
    <property type="molecule type" value="Genomic_DNA"/>
</dbReference>
<proteinExistence type="predicted"/>
<reference evidence="6 7" key="1">
    <citation type="journal article" date="2016" name="Mol. Biol. Evol.">
        <title>Comparative Genomics of Early-Diverging Mushroom-Forming Fungi Provides Insights into the Origins of Lignocellulose Decay Capabilities.</title>
        <authorList>
            <person name="Nagy L.G."/>
            <person name="Riley R."/>
            <person name="Tritt A."/>
            <person name="Adam C."/>
            <person name="Daum C."/>
            <person name="Floudas D."/>
            <person name="Sun H."/>
            <person name="Yadav J.S."/>
            <person name="Pangilinan J."/>
            <person name="Larsson K.H."/>
            <person name="Matsuura K."/>
            <person name="Barry K."/>
            <person name="Labutti K."/>
            <person name="Kuo R."/>
            <person name="Ohm R.A."/>
            <person name="Bhattacharya S.S."/>
            <person name="Shirouzu T."/>
            <person name="Yoshinaga Y."/>
            <person name="Martin F.M."/>
            <person name="Grigoriev I.V."/>
            <person name="Hibbett D.S."/>
        </authorList>
    </citation>
    <scope>NUCLEOTIDE SEQUENCE [LARGE SCALE GENOMIC DNA]</scope>
    <source>
        <strain evidence="6 7">93-53</strain>
    </source>
</reference>
<feature type="transmembrane region" description="Helical" evidence="5">
    <location>
        <begin position="148"/>
        <end position="168"/>
    </location>
</feature>
<dbReference type="AlphaFoldDB" id="A0A165CIG5"/>
<feature type="transmembrane region" description="Helical" evidence="5">
    <location>
        <begin position="91"/>
        <end position="115"/>
    </location>
</feature>
<evidence type="ECO:0000256" key="1">
    <source>
        <dbReference type="ARBA" id="ARBA00004141"/>
    </source>
</evidence>
<keyword evidence="3 5" id="KW-1133">Transmembrane helix</keyword>
<sequence length="216" mass="23813">MSKHFCCCIPVRFGVFVFSLLSAVTAGLLAAILWFIVHGTQASGLADGYTNVNERTKIIVIVIACVFSVMALLSLFGFIGSITRNRRFVKAFSFMAWILFFCSLAAAGLLLWAVYTEKNITTDCINSDDKGNVSVDECTTHLSTGMKIAITVIVAVHVFVELYIVTIVRRYVEQLEEEDGWQGPYKLTSTDVSQGLMNTAPNSYPYSDPHHAYGNA</sequence>
<organism evidence="6 7">
    <name type="scientific">Laetiporus sulphureus 93-53</name>
    <dbReference type="NCBI Taxonomy" id="1314785"/>
    <lineage>
        <taxon>Eukaryota</taxon>
        <taxon>Fungi</taxon>
        <taxon>Dikarya</taxon>
        <taxon>Basidiomycota</taxon>
        <taxon>Agaricomycotina</taxon>
        <taxon>Agaricomycetes</taxon>
        <taxon>Polyporales</taxon>
        <taxon>Laetiporus</taxon>
    </lineage>
</organism>
<comment type="subcellular location">
    <subcellularLocation>
        <location evidence="1">Membrane</location>
        <topology evidence="1">Multi-pass membrane protein</topology>
    </subcellularLocation>
</comment>
<evidence type="ECO:0000313" key="6">
    <source>
        <dbReference type="EMBL" id="KZT02872.1"/>
    </source>
</evidence>
<dbReference type="GO" id="GO:0016020">
    <property type="term" value="C:membrane"/>
    <property type="evidence" value="ECO:0007669"/>
    <property type="project" value="UniProtKB-SubCell"/>
</dbReference>
<evidence type="ECO:0008006" key="8">
    <source>
        <dbReference type="Google" id="ProtNLM"/>
    </source>
</evidence>
<dbReference type="RefSeq" id="XP_040760612.1">
    <property type="nucleotide sequence ID" value="XM_040904896.1"/>
</dbReference>
<dbReference type="Proteomes" id="UP000076871">
    <property type="component" value="Unassembled WGS sequence"/>
</dbReference>
<keyword evidence="2 5" id="KW-0812">Transmembrane</keyword>
<protein>
    <recommendedName>
        <fullName evidence="8">Tetraspannin-domain-containing protein</fullName>
    </recommendedName>
</protein>
<name>A0A165CIG5_9APHY</name>
<dbReference type="OrthoDB" id="7862095at2759"/>
<evidence type="ECO:0000256" key="3">
    <source>
        <dbReference type="ARBA" id="ARBA00022989"/>
    </source>
</evidence>
<dbReference type="STRING" id="1314785.A0A165CIG5"/>
<evidence type="ECO:0000256" key="4">
    <source>
        <dbReference type="ARBA" id="ARBA00023136"/>
    </source>
</evidence>
<evidence type="ECO:0000256" key="5">
    <source>
        <dbReference type="SAM" id="Phobius"/>
    </source>
</evidence>
<evidence type="ECO:0000256" key="2">
    <source>
        <dbReference type="ARBA" id="ARBA00022692"/>
    </source>
</evidence>
<dbReference type="Pfam" id="PF00335">
    <property type="entry name" value="Tetraspanin"/>
    <property type="match status" value="1"/>
</dbReference>
<keyword evidence="4 5" id="KW-0472">Membrane</keyword>
<gene>
    <name evidence="6" type="ORF">LAESUDRAFT_660857</name>
</gene>
<keyword evidence="7" id="KW-1185">Reference proteome</keyword>
<feature type="transmembrane region" description="Helical" evidence="5">
    <location>
        <begin position="57"/>
        <end position="79"/>
    </location>
</feature>
<dbReference type="InterPro" id="IPR018499">
    <property type="entry name" value="Tetraspanin/Peripherin"/>
</dbReference>
<dbReference type="GeneID" id="63821926"/>
<accession>A0A165CIG5</accession>